<sequence length="577" mass="64362">MGSKKNIFIGLAVIIIIALIVIFFSKSKKAYPVDEQTLTKGKNLFSTQCLSCHSLSEEGMGPRLGGVTTVLSEQHLLDFIHNPAAIIASGDVRANSLQKRYNQVMPSFDFLKDDDVKSILAYIDNESKLAKIEPLKVDTAAANKNQVREKYAPDIKKSGLVIQLEDFIKIPRADGSPPDKGIATLRAYPAGDGTLFVSDQMGIIYRIENGKADTFLNVRAAFPDFIFTPGIGTGLGSFAFHPDFLRNGLIYTTHAEQFIGKPTDFQFADTFEPGLQWVLSEWKINDIKAHKFKGSRRELLRINTPTTAHGVQDISFVPTIDKKNPDYGMLFLGIGDGGSNNIKRPDLVHNKQSLLGTVIRINPLGTNSKNGHYGIPPDNPFVKDSDPATRKEIWAYGFRNPHRMAWDIKNNRMLLADIGESNIEEVNVIEKGKDYGWPVREGNYRIATKEDLKAIYPLNDSERAMYAAPFAVFDHTEGHAISGGYVYEGKLDALKNKYVFGDIVTGKLFYVNMDGPLSDSSVYDLSIVENNTPTDLMQLNNTQRVHLRIGYDVYANELYIMAKNGMIRKVTDAYIKK</sequence>
<evidence type="ECO:0000313" key="8">
    <source>
        <dbReference type="Proteomes" id="UP000199109"/>
    </source>
</evidence>
<dbReference type="Pfam" id="PF07995">
    <property type="entry name" value="GSDH"/>
    <property type="match status" value="1"/>
</dbReference>
<protein>
    <submittedName>
        <fullName evidence="7">Glucose/arabinose dehydrogenase, beta-propeller fold</fullName>
    </submittedName>
</protein>
<dbReference type="GO" id="GO:0020037">
    <property type="term" value="F:heme binding"/>
    <property type="evidence" value="ECO:0007669"/>
    <property type="project" value="InterPro"/>
</dbReference>
<evidence type="ECO:0000256" key="4">
    <source>
        <dbReference type="PROSITE-ProRule" id="PRU00433"/>
    </source>
</evidence>
<proteinExistence type="predicted"/>
<keyword evidence="3 4" id="KW-0408">Iron</keyword>
<dbReference type="InterPro" id="IPR009056">
    <property type="entry name" value="Cyt_c-like_dom"/>
</dbReference>
<dbReference type="InterPro" id="IPR036909">
    <property type="entry name" value="Cyt_c-like_dom_sf"/>
</dbReference>
<gene>
    <name evidence="7" type="ORF">SAMN05421636_110106</name>
</gene>
<dbReference type="PANTHER" id="PTHR19328">
    <property type="entry name" value="HEDGEHOG-INTERACTING PROTEIN"/>
    <property type="match status" value="1"/>
</dbReference>
<dbReference type="Pfam" id="PF00034">
    <property type="entry name" value="Cytochrom_C"/>
    <property type="match status" value="1"/>
</dbReference>
<dbReference type="STRING" id="641691.SAMN05421636_110106"/>
<evidence type="ECO:0000313" key="7">
    <source>
        <dbReference type="EMBL" id="SDF05753.1"/>
    </source>
</evidence>
<dbReference type="InterPro" id="IPR011042">
    <property type="entry name" value="6-blade_b-propeller_TolB-like"/>
</dbReference>
<keyword evidence="1 4" id="KW-0349">Heme</keyword>
<feature type="transmembrane region" description="Helical" evidence="5">
    <location>
        <begin position="7"/>
        <end position="25"/>
    </location>
</feature>
<dbReference type="GO" id="GO:0009055">
    <property type="term" value="F:electron transfer activity"/>
    <property type="evidence" value="ECO:0007669"/>
    <property type="project" value="InterPro"/>
</dbReference>
<dbReference type="AlphaFoldDB" id="A0A1G7HZL3"/>
<keyword evidence="5" id="KW-0472">Membrane</keyword>
<organism evidence="7 8">
    <name type="scientific">Pricia antarctica</name>
    <dbReference type="NCBI Taxonomy" id="641691"/>
    <lineage>
        <taxon>Bacteria</taxon>
        <taxon>Pseudomonadati</taxon>
        <taxon>Bacteroidota</taxon>
        <taxon>Flavobacteriia</taxon>
        <taxon>Flavobacteriales</taxon>
        <taxon>Flavobacteriaceae</taxon>
        <taxon>Pricia</taxon>
    </lineage>
</organism>
<accession>A0A1G7HZL3</accession>
<dbReference type="Gene3D" id="2.120.10.30">
    <property type="entry name" value="TolB, C-terminal domain"/>
    <property type="match status" value="1"/>
</dbReference>
<evidence type="ECO:0000256" key="1">
    <source>
        <dbReference type="ARBA" id="ARBA00022617"/>
    </source>
</evidence>
<dbReference type="Gene3D" id="1.10.760.10">
    <property type="entry name" value="Cytochrome c-like domain"/>
    <property type="match status" value="1"/>
</dbReference>
<keyword evidence="5" id="KW-0812">Transmembrane</keyword>
<dbReference type="InterPro" id="IPR012938">
    <property type="entry name" value="Glc/Sorbosone_DH"/>
</dbReference>
<dbReference type="SUPFAM" id="SSF50952">
    <property type="entry name" value="Soluble quinoprotein glucose dehydrogenase"/>
    <property type="match status" value="1"/>
</dbReference>
<feature type="domain" description="Cytochrome c" evidence="6">
    <location>
        <begin position="36"/>
        <end position="127"/>
    </location>
</feature>
<dbReference type="GO" id="GO:0046872">
    <property type="term" value="F:metal ion binding"/>
    <property type="evidence" value="ECO:0007669"/>
    <property type="project" value="UniProtKB-KW"/>
</dbReference>
<name>A0A1G7HZL3_9FLAO</name>
<keyword evidence="5" id="KW-1133">Transmembrane helix</keyword>
<evidence type="ECO:0000256" key="3">
    <source>
        <dbReference type="ARBA" id="ARBA00023004"/>
    </source>
</evidence>
<evidence type="ECO:0000256" key="2">
    <source>
        <dbReference type="ARBA" id="ARBA00022723"/>
    </source>
</evidence>
<dbReference type="PROSITE" id="PS51007">
    <property type="entry name" value="CYTC"/>
    <property type="match status" value="1"/>
</dbReference>
<dbReference type="PANTHER" id="PTHR19328:SF75">
    <property type="entry name" value="ALDOSE SUGAR DEHYDROGENASE YLII"/>
    <property type="match status" value="1"/>
</dbReference>
<dbReference type="SUPFAM" id="SSF46626">
    <property type="entry name" value="Cytochrome c"/>
    <property type="match status" value="1"/>
</dbReference>
<evidence type="ECO:0000256" key="5">
    <source>
        <dbReference type="SAM" id="Phobius"/>
    </source>
</evidence>
<keyword evidence="2 4" id="KW-0479">Metal-binding</keyword>
<keyword evidence="8" id="KW-1185">Reference proteome</keyword>
<reference evidence="7 8" key="1">
    <citation type="submission" date="2016-10" db="EMBL/GenBank/DDBJ databases">
        <authorList>
            <person name="de Groot N.N."/>
        </authorList>
    </citation>
    <scope>NUCLEOTIDE SEQUENCE [LARGE SCALE GENOMIC DNA]</scope>
    <source>
        <strain evidence="7 8">DSM 23421</strain>
    </source>
</reference>
<dbReference type="EMBL" id="FNAO01000010">
    <property type="protein sequence ID" value="SDF05753.1"/>
    <property type="molecule type" value="Genomic_DNA"/>
</dbReference>
<dbReference type="RefSeq" id="WP_217633348.1">
    <property type="nucleotide sequence ID" value="NZ_FNAO01000010.1"/>
</dbReference>
<dbReference type="InterPro" id="IPR011041">
    <property type="entry name" value="Quinoprot_gluc/sorb_DH_b-prop"/>
</dbReference>
<dbReference type="Proteomes" id="UP000199109">
    <property type="component" value="Unassembled WGS sequence"/>
</dbReference>
<evidence type="ECO:0000259" key="6">
    <source>
        <dbReference type="PROSITE" id="PS51007"/>
    </source>
</evidence>